<proteinExistence type="predicted"/>
<sequence length="221" mass="24238">MPTVQSTPATMSSRGEKGVRRPFGNINVNRADTNQTNSSSKPAVTKPTHRSVQSFPPPAVVHRSSTTVTLVNTDTIPVSSSRDDPTCESRQAPSIFRDNAGEERIDASEDVLSLKLANPVSDSCETSEEEDICLPFMRIDNTAIVEAYDTIQLRGIFSQRSSNTAALPEHWSLERANPIVVPEDGDFPTGEIYPDRTQTLYTHSLLSESMLIMDMLSPPMA</sequence>
<protein>
    <submittedName>
        <fullName evidence="2">Uncharacterized protein</fullName>
    </submittedName>
</protein>
<feature type="compositionally biased region" description="Polar residues" evidence="1">
    <location>
        <begin position="26"/>
        <end position="42"/>
    </location>
</feature>
<evidence type="ECO:0000313" key="2">
    <source>
        <dbReference type="EMBL" id="CAB9502071.1"/>
    </source>
</evidence>
<accession>A0A9N8DHA8</accession>
<keyword evidence="3" id="KW-1185">Reference proteome</keyword>
<evidence type="ECO:0000256" key="1">
    <source>
        <dbReference type="SAM" id="MobiDB-lite"/>
    </source>
</evidence>
<comment type="caution">
    <text evidence="2">The sequence shown here is derived from an EMBL/GenBank/DDBJ whole genome shotgun (WGS) entry which is preliminary data.</text>
</comment>
<dbReference type="Proteomes" id="UP001153069">
    <property type="component" value="Unassembled WGS sequence"/>
</dbReference>
<feature type="region of interest" description="Disordered" evidence="1">
    <location>
        <begin position="1"/>
        <end position="64"/>
    </location>
</feature>
<name>A0A9N8DHA8_9STRA</name>
<organism evidence="2 3">
    <name type="scientific">Seminavis robusta</name>
    <dbReference type="NCBI Taxonomy" id="568900"/>
    <lineage>
        <taxon>Eukaryota</taxon>
        <taxon>Sar</taxon>
        <taxon>Stramenopiles</taxon>
        <taxon>Ochrophyta</taxon>
        <taxon>Bacillariophyta</taxon>
        <taxon>Bacillariophyceae</taxon>
        <taxon>Bacillariophycidae</taxon>
        <taxon>Naviculales</taxon>
        <taxon>Naviculaceae</taxon>
        <taxon>Seminavis</taxon>
    </lineage>
</organism>
<feature type="compositionally biased region" description="Polar residues" evidence="1">
    <location>
        <begin position="1"/>
        <end position="13"/>
    </location>
</feature>
<reference evidence="2" key="1">
    <citation type="submission" date="2020-06" db="EMBL/GenBank/DDBJ databases">
        <authorList>
            <consortium name="Plant Systems Biology data submission"/>
        </authorList>
    </citation>
    <scope>NUCLEOTIDE SEQUENCE</scope>
    <source>
        <strain evidence="2">D6</strain>
    </source>
</reference>
<gene>
    <name evidence="2" type="ORF">SEMRO_126_G060640.1</name>
</gene>
<dbReference type="AlphaFoldDB" id="A0A9N8DHA8"/>
<evidence type="ECO:0000313" key="3">
    <source>
        <dbReference type="Proteomes" id="UP001153069"/>
    </source>
</evidence>
<dbReference type="EMBL" id="CAICTM010000125">
    <property type="protein sequence ID" value="CAB9502071.1"/>
    <property type="molecule type" value="Genomic_DNA"/>
</dbReference>